<accession>A0A292Q5R5</accession>
<dbReference type="SMART" id="SM00326">
    <property type="entry name" value="SH3"/>
    <property type="match status" value="1"/>
</dbReference>
<feature type="non-terminal residue" evidence="4">
    <location>
        <position position="78"/>
    </location>
</feature>
<dbReference type="Proteomes" id="UP001412239">
    <property type="component" value="Unassembled WGS sequence"/>
</dbReference>
<feature type="domain" description="SH3" evidence="3">
    <location>
        <begin position="10"/>
        <end position="74"/>
    </location>
</feature>
<dbReference type="SUPFAM" id="SSF50044">
    <property type="entry name" value="SH3-domain"/>
    <property type="match status" value="1"/>
</dbReference>
<reference evidence="4" key="1">
    <citation type="submission" date="2015-10" db="EMBL/GenBank/DDBJ databases">
        <authorList>
            <person name="Regsiter A."/>
            <person name="william w."/>
        </authorList>
    </citation>
    <scope>NUCLEOTIDE SEQUENCE</scope>
    <source>
        <strain evidence="4">Montdore</strain>
    </source>
</reference>
<organism evidence="4 5">
    <name type="scientific">Tuber aestivum</name>
    <name type="common">summer truffle</name>
    <dbReference type="NCBI Taxonomy" id="59557"/>
    <lineage>
        <taxon>Eukaryota</taxon>
        <taxon>Fungi</taxon>
        <taxon>Dikarya</taxon>
        <taxon>Ascomycota</taxon>
        <taxon>Pezizomycotina</taxon>
        <taxon>Pezizomycetes</taxon>
        <taxon>Pezizales</taxon>
        <taxon>Tuberaceae</taxon>
        <taxon>Tuber</taxon>
    </lineage>
</organism>
<gene>
    <name evidence="4" type="ORF">GSTUAT00000756001</name>
</gene>
<evidence type="ECO:0000313" key="5">
    <source>
        <dbReference type="Proteomes" id="UP001412239"/>
    </source>
</evidence>
<evidence type="ECO:0000256" key="1">
    <source>
        <dbReference type="ARBA" id="ARBA00022443"/>
    </source>
</evidence>
<evidence type="ECO:0000313" key="4">
    <source>
        <dbReference type="EMBL" id="CUS15136.1"/>
    </source>
</evidence>
<proteinExistence type="predicted"/>
<keyword evidence="1 2" id="KW-0728">SH3 domain</keyword>
<sequence length="78" mass="8673">NPRPALTIPTDATLLRVIHDFSARSPDELTLRKGEHVELLEKDDGFNDGWYLGRSLTTNVKGLFPQGEFSFSSTSHTA</sequence>
<name>A0A292Q5R5_9PEZI</name>
<dbReference type="Pfam" id="PF00018">
    <property type="entry name" value="SH3_1"/>
    <property type="match status" value="1"/>
</dbReference>
<dbReference type="AlphaFoldDB" id="A0A292Q5R5"/>
<dbReference type="InterPro" id="IPR036028">
    <property type="entry name" value="SH3-like_dom_sf"/>
</dbReference>
<feature type="non-terminal residue" evidence="4">
    <location>
        <position position="1"/>
    </location>
</feature>
<dbReference type="Gene3D" id="2.30.30.40">
    <property type="entry name" value="SH3 Domains"/>
    <property type="match status" value="1"/>
</dbReference>
<keyword evidence="5" id="KW-1185">Reference proteome</keyword>
<dbReference type="InterPro" id="IPR001452">
    <property type="entry name" value="SH3_domain"/>
</dbReference>
<evidence type="ECO:0000259" key="3">
    <source>
        <dbReference type="PROSITE" id="PS50002"/>
    </source>
</evidence>
<protein>
    <recommendedName>
        <fullName evidence="3">SH3 domain-containing protein</fullName>
    </recommendedName>
</protein>
<dbReference type="EMBL" id="LN890950">
    <property type="protein sequence ID" value="CUS15136.1"/>
    <property type="molecule type" value="Genomic_DNA"/>
</dbReference>
<evidence type="ECO:0000256" key="2">
    <source>
        <dbReference type="PROSITE-ProRule" id="PRU00192"/>
    </source>
</evidence>
<dbReference type="PROSITE" id="PS50002">
    <property type="entry name" value="SH3"/>
    <property type="match status" value="1"/>
</dbReference>